<name>A0ABV8A8K6_9DEIO</name>
<proteinExistence type="predicted"/>
<organism evidence="2 3">
    <name type="scientific">Deinococcus antarcticus</name>
    <dbReference type="NCBI Taxonomy" id="1298767"/>
    <lineage>
        <taxon>Bacteria</taxon>
        <taxon>Thermotogati</taxon>
        <taxon>Deinococcota</taxon>
        <taxon>Deinococci</taxon>
        <taxon>Deinococcales</taxon>
        <taxon>Deinococcaceae</taxon>
        <taxon>Deinococcus</taxon>
    </lineage>
</organism>
<keyword evidence="1" id="KW-0732">Signal</keyword>
<protein>
    <submittedName>
        <fullName evidence="2">Uncharacterized protein</fullName>
    </submittedName>
</protein>
<dbReference type="Proteomes" id="UP001595748">
    <property type="component" value="Unassembled WGS sequence"/>
</dbReference>
<gene>
    <name evidence="2" type="ORF">ACFOPQ_14465</name>
</gene>
<evidence type="ECO:0000313" key="2">
    <source>
        <dbReference type="EMBL" id="MFC3861969.1"/>
    </source>
</evidence>
<reference evidence="3" key="1">
    <citation type="journal article" date="2019" name="Int. J. Syst. Evol. Microbiol.">
        <title>The Global Catalogue of Microorganisms (GCM) 10K type strain sequencing project: providing services to taxonomists for standard genome sequencing and annotation.</title>
        <authorList>
            <consortium name="The Broad Institute Genomics Platform"/>
            <consortium name="The Broad Institute Genome Sequencing Center for Infectious Disease"/>
            <person name="Wu L."/>
            <person name="Ma J."/>
        </authorList>
    </citation>
    <scope>NUCLEOTIDE SEQUENCE [LARGE SCALE GENOMIC DNA]</scope>
    <source>
        <strain evidence="3">CCTCC AB 2013263</strain>
    </source>
</reference>
<accession>A0ABV8A8K6</accession>
<comment type="caution">
    <text evidence="2">The sequence shown here is derived from an EMBL/GenBank/DDBJ whole genome shotgun (WGS) entry which is preliminary data.</text>
</comment>
<dbReference type="EMBL" id="JBHRZF010000168">
    <property type="protein sequence ID" value="MFC3861969.1"/>
    <property type="molecule type" value="Genomic_DNA"/>
</dbReference>
<feature type="signal peptide" evidence="1">
    <location>
        <begin position="1"/>
        <end position="23"/>
    </location>
</feature>
<feature type="chain" id="PRO_5046202124" evidence="1">
    <location>
        <begin position="24"/>
        <end position="151"/>
    </location>
</feature>
<evidence type="ECO:0000313" key="3">
    <source>
        <dbReference type="Proteomes" id="UP001595748"/>
    </source>
</evidence>
<evidence type="ECO:0000256" key="1">
    <source>
        <dbReference type="SAM" id="SignalP"/>
    </source>
</evidence>
<sequence>MKGLTFRLLGVAALTGASALALSVPLTLAQQAQKAEVIVRATLGQAQPVKEGDVTYTAYPLDVKETVAGDVSSLPQLNGKPALMFLQGLEDTPKLSAGQEAVLLLYARRLDSPVVGVNQGAYVVQNGKVNAEEITDPVKLVEAIRTARGNK</sequence>
<dbReference type="RefSeq" id="WP_380079387.1">
    <property type="nucleotide sequence ID" value="NZ_JBHRZF010000168.1"/>
</dbReference>
<keyword evidence="3" id="KW-1185">Reference proteome</keyword>